<dbReference type="GO" id="GO:0005783">
    <property type="term" value="C:endoplasmic reticulum"/>
    <property type="evidence" value="ECO:0007669"/>
    <property type="project" value="UniProtKB-SubCell"/>
</dbReference>
<feature type="compositionally biased region" description="Basic and acidic residues" evidence="8">
    <location>
        <begin position="29"/>
        <end position="54"/>
    </location>
</feature>
<gene>
    <name evidence="9" type="ORF">AXG93_684s1210</name>
</gene>
<dbReference type="Gene3D" id="3.30.450.70">
    <property type="match status" value="1"/>
</dbReference>
<name>A0A176W8W5_MARPO</name>
<evidence type="ECO:0000256" key="5">
    <source>
        <dbReference type="ARBA" id="ARBA00023034"/>
    </source>
</evidence>
<dbReference type="AlphaFoldDB" id="A0A176W8W5"/>
<dbReference type="InterPro" id="IPR011012">
    <property type="entry name" value="Longin-like_dom_sf"/>
</dbReference>
<feature type="region of interest" description="Disordered" evidence="8">
    <location>
        <begin position="29"/>
        <end position="59"/>
    </location>
</feature>
<evidence type="ECO:0000256" key="6">
    <source>
        <dbReference type="ARBA" id="ARBA00038179"/>
    </source>
</evidence>
<dbReference type="CDD" id="cd14856">
    <property type="entry name" value="TRAPPC4_synbindin"/>
    <property type="match status" value="1"/>
</dbReference>
<comment type="caution">
    <text evidence="9">The sequence shown here is derived from an EMBL/GenBank/DDBJ whole genome shotgun (WGS) entry which is preliminary data.</text>
</comment>
<dbReference type="GO" id="GO:0006888">
    <property type="term" value="P:endoplasmic reticulum to Golgi vesicle-mediated transport"/>
    <property type="evidence" value="ECO:0007669"/>
    <property type="project" value="UniProtKB-UniRule"/>
</dbReference>
<evidence type="ECO:0000313" key="10">
    <source>
        <dbReference type="Proteomes" id="UP000077202"/>
    </source>
</evidence>
<evidence type="ECO:0000256" key="3">
    <source>
        <dbReference type="ARBA" id="ARBA00022824"/>
    </source>
</evidence>
<dbReference type="PANTHER" id="PTHR23249">
    <property type="entry name" value="TRAFFICKING PROTEIN PARTICLE COMPLEX SUBUNIT"/>
    <property type="match status" value="1"/>
</dbReference>
<keyword evidence="3 7" id="KW-0256">Endoplasmic reticulum</keyword>
<proteinExistence type="inferred from homology"/>
<keyword evidence="2 7" id="KW-0813">Transport</keyword>
<dbReference type="FunFam" id="3.30.450.70:FF:000003">
    <property type="entry name" value="Trafficking particle complex subunit 4"/>
    <property type="match status" value="1"/>
</dbReference>
<evidence type="ECO:0000256" key="1">
    <source>
        <dbReference type="ARBA" id="ARBA00004555"/>
    </source>
</evidence>
<dbReference type="Proteomes" id="UP000077202">
    <property type="component" value="Unassembled WGS sequence"/>
</dbReference>
<dbReference type="PANTHER" id="PTHR23249:SF15">
    <property type="entry name" value="TRAFFICKING PROTEIN PARTICLE COMPLEX SUBUNIT 4"/>
    <property type="match status" value="1"/>
</dbReference>
<reference evidence="9" key="1">
    <citation type="submission" date="2016-03" db="EMBL/GenBank/DDBJ databases">
        <title>Mechanisms controlling the formation of the plant cell surface in tip-growing cells are functionally conserved among land plants.</title>
        <authorList>
            <person name="Honkanen S."/>
            <person name="Jones V.A."/>
            <person name="Morieri G."/>
            <person name="Champion C."/>
            <person name="Hetherington A.J."/>
            <person name="Kelly S."/>
            <person name="Saint-Marcoux D."/>
            <person name="Proust H."/>
            <person name="Prescott H."/>
            <person name="Dolan L."/>
        </authorList>
    </citation>
    <scope>NUCLEOTIDE SEQUENCE [LARGE SCALE GENOMIC DNA]</scope>
    <source>
        <tissue evidence="9">Whole gametophyte</tissue>
    </source>
</reference>
<evidence type="ECO:0000256" key="2">
    <source>
        <dbReference type="ARBA" id="ARBA00022448"/>
    </source>
</evidence>
<evidence type="ECO:0000313" key="9">
    <source>
        <dbReference type="EMBL" id="OAE28842.1"/>
    </source>
</evidence>
<dbReference type="SUPFAM" id="SSF64356">
    <property type="entry name" value="SNARE-like"/>
    <property type="match status" value="1"/>
</dbReference>
<dbReference type="GO" id="GO:0005794">
    <property type="term" value="C:Golgi apparatus"/>
    <property type="evidence" value="ECO:0007669"/>
    <property type="project" value="UniProtKB-SubCell"/>
</dbReference>
<evidence type="ECO:0000256" key="7">
    <source>
        <dbReference type="RuleBase" id="RU366065"/>
    </source>
</evidence>
<comment type="subcellular location">
    <subcellularLocation>
        <location evidence="7">Endoplasmic reticulum</location>
    </subcellularLocation>
    <subcellularLocation>
        <location evidence="7">Golgi apparatus</location>
        <location evidence="7">cis-Golgi network</location>
    </subcellularLocation>
    <subcellularLocation>
        <location evidence="1">Golgi apparatus</location>
    </subcellularLocation>
</comment>
<dbReference type="Pfam" id="PF04099">
    <property type="entry name" value="Sybindin"/>
    <property type="match status" value="1"/>
</dbReference>
<evidence type="ECO:0000256" key="8">
    <source>
        <dbReference type="SAM" id="MobiDB-lite"/>
    </source>
</evidence>
<dbReference type="EMBL" id="LVLJ01001645">
    <property type="protein sequence ID" value="OAE28842.1"/>
    <property type="molecule type" value="Genomic_DNA"/>
</dbReference>
<accession>A0A176W8W5</accession>
<comment type="subunit">
    <text evidence="7">Part of the multisubunit transport protein particle (TRAPP) complex.</text>
</comment>
<dbReference type="SMART" id="SM01399">
    <property type="entry name" value="Sybindin"/>
    <property type="match status" value="1"/>
</dbReference>
<keyword evidence="10" id="KW-1185">Reference proteome</keyword>
<dbReference type="InterPro" id="IPR007233">
    <property type="entry name" value="TRAPPC"/>
</dbReference>
<protein>
    <recommendedName>
        <fullName evidence="7">Trafficking protein particle complex subunit</fullName>
    </recommendedName>
</protein>
<comment type="similarity">
    <text evidence="6">Belongs to the TRAPP small subunits family. TRAPPC4 subfamily.</text>
</comment>
<evidence type="ECO:0000256" key="4">
    <source>
        <dbReference type="ARBA" id="ARBA00022892"/>
    </source>
</evidence>
<keyword evidence="4 7" id="KW-0931">ER-Golgi transport</keyword>
<sequence>MMTCTATATAVASRRTDASADDVVAMKLHSHEAKSEHKERNPKLDKNIRKELPHSKSKKKLSAGGELELGVNRMASIYNLFVINKSGGLIFYKDYGSTGRLDTNDSLRLASLWHSMHAISIQLSPTLGCTGIEVLEADTFDLHCFQSLTGTKLFVASEPGAAGVTALLKTIYELYADYVLKNPFYEVEMPIRCELFELNLLQAIRKDKYSVGNR</sequence>
<keyword evidence="5 7" id="KW-0333">Golgi apparatus</keyword>
<organism evidence="9 10">
    <name type="scientific">Marchantia polymorpha subsp. ruderalis</name>
    <dbReference type="NCBI Taxonomy" id="1480154"/>
    <lineage>
        <taxon>Eukaryota</taxon>
        <taxon>Viridiplantae</taxon>
        <taxon>Streptophyta</taxon>
        <taxon>Embryophyta</taxon>
        <taxon>Marchantiophyta</taxon>
        <taxon>Marchantiopsida</taxon>
        <taxon>Marchantiidae</taxon>
        <taxon>Marchantiales</taxon>
        <taxon>Marchantiaceae</taxon>
        <taxon>Marchantia</taxon>
    </lineage>
</organism>
<dbReference type="GO" id="GO:0030008">
    <property type="term" value="C:TRAPP complex"/>
    <property type="evidence" value="ECO:0007669"/>
    <property type="project" value="UniProtKB-UniRule"/>
</dbReference>